<feature type="domain" description="Multidrug resistance protein MdtA-like alpha-helical hairpin" evidence="4">
    <location>
        <begin position="108"/>
        <end position="171"/>
    </location>
</feature>
<dbReference type="Proteomes" id="UP000199036">
    <property type="component" value="Unassembled WGS sequence"/>
</dbReference>
<dbReference type="NCBIfam" id="TIGR01730">
    <property type="entry name" value="RND_mfp"/>
    <property type="match status" value="1"/>
</dbReference>
<evidence type="ECO:0000259" key="7">
    <source>
        <dbReference type="Pfam" id="PF25967"/>
    </source>
</evidence>
<dbReference type="PANTHER" id="PTHR30158">
    <property type="entry name" value="ACRA/E-RELATED COMPONENT OF DRUG EFFLUX TRANSPORTER"/>
    <property type="match status" value="1"/>
</dbReference>
<reference evidence="9" key="1">
    <citation type="submission" date="2016-10" db="EMBL/GenBank/DDBJ databases">
        <authorList>
            <person name="Varghese N."/>
            <person name="Submissions S."/>
        </authorList>
    </citation>
    <scope>NUCLEOTIDE SEQUENCE [LARGE SCALE GENOMIC DNA]</scope>
    <source>
        <strain evidence="9">DS-12</strain>
    </source>
</reference>
<evidence type="ECO:0000313" key="8">
    <source>
        <dbReference type="EMBL" id="SFN21151.1"/>
    </source>
</evidence>
<evidence type="ECO:0000256" key="2">
    <source>
        <dbReference type="ARBA" id="ARBA00009477"/>
    </source>
</evidence>
<evidence type="ECO:0000259" key="5">
    <source>
        <dbReference type="Pfam" id="PF25917"/>
    </source>
</evidence>
<dbReference type="InterPro" id="IPR006143">
    <property type="entry name" value="RND_pump_MFP"/>
</dbReference>
<dbReference type="Gene3D" id="2.40.30.170">
    <property type="match status" value="1"/>
</dbReference>
<proteinExistence type="inferred from homology"/>
<dbReference type="Gene3D" id="1.10.287.470">
    <property type="entry name" value="Helix hairpin bin"/>
    <property type="match status" value="1"/>
</dbReference>
<name>A0A1I4X593_9FLAO</name>
<comment type="subcellular location">
    <subcellularLocation>
        <location evidence="1">Cell envelope</location>
    </subcellularLocation>
</comment>
<dbReference type="GO" id="GO:0022857">
    <property type="term" value="F:transmembrane transporter activity"/>
    <property type="evidence" value="ECO:0007669"/>
    <property type="project" value="InterPro"/>
</dbReference>
<dbReference type="PRINTS" id="PR01490">
    <property type="entry name" value="RTXTOXIND"/>
</dbReference>
<sequence length="376" mass="41573">MATQSTLRWCVFLLITGFISCKSDQQHTSDTDEAEAYPVITLAPQTTTVYTDFPVTLQGVQDVAIRPKVNGFIAEIQVDEGQKVSKGQLLFRIFAPEYEEQLVQSLAAIQSIEAELEEAQLQVEKTQPLVQEGVIGKYELESAQHQLRNKTAQLNQAKSVRKGAEVNIAYTQIRAPFNGVMGLIPYKKGSLVSSTSADPLAHISDISQIHAYFSINEKQFFDWTEKSGGKSVTDYINRQGEVNLILPNNQLFNQKGIVDMVSGQVDPKTGSITLRAVFSNPDQVLRSGNSATVRVYEKLDKVLLIPQRATVEIQGKRFVYKVDDEGMVTSVAVNLSDYTPSNEYFIVESGLEAGDRIVSEGLVSIREGAKIKTTTK</sequence>
<dbReference type="EMBL" id="FOVI01000002">
    <property type="protein sequence ID" value="SFN21151.1"/>
    <property type="molecule type" value="Genomic_DNA"/>
</dbReference>
<dbReference type="OrthoDB" id="9801814at2"/>
<comment type="similarity">
    <text evidence="2">Belongs to the membrane fusion protein (MFP) (TC 8.A.1) family.</text>
</comment>
<dbReference type="Gene3D" id="2.40.420.20">
    <property type="match status" value="1"/>
</dbReference>
<dbReference type="AlphaFoldDB" id="A0A1I4X593"/>
<dbReference type="InterPro" id="IPR058625">
    <property type="entry name" value="MdtA-like_BSH"/>
</dbReference>
<evidence type="ECO:0000256" key="1">
    <source>
        <dbReference type="ARBA" id="ARBA00004196"/>
    </source>
</evidence>
<dbReference type="SUPFAM" id="SSF111369">
    <property type="entry name" value="HlyD-like secretion proteins"/>
    <property type="match status" value="1"/>
</dbReference>
<dbReference type="STRING" id="913024.SAMN05421741_102128"/>
<dbReference type="GO" id="GO:0030313">
    <property type="term" value="C:cell envelope"/>
    <property type="evidence" value="ECO:0007669"/>
    <property type="project" value="UniProtKB-SubCell"/>
</dbReference>
<feature type="domain" description="Multidrug resistance protein MdtA-like beta-barrel" evidence="6">
    <location>
        <begin position="239"/>
        <end position="297"/>
    </location>
</feature>
<dbReference type="GO" id="GO:0005886">
    <property type="term" value="C:plasma membrane"/>
    <property type="evidence" value="ECO:0007669"/>
    <property type="project" value="TreeGrafter"/>
</dbReference>
<organism evidence="8 9">
    <name type="scientific">Paenimyroides ummariense</name>
    <dbReference type="NCBI Taxonomy" id="913024"/>
    <lineage>
        <taxon>Bacteria</taxon>
        <taxon>Pseudomonadati</taxon>
        <taxon>Bacteroidota</taxon>
        <taxon>Flavobacteriia</taxon>
        <taxon>Flavobacteriales</taxon>
        <taxon>Flavobacteriaceae</taxon>
        <taxon>Paenimyroides</taxon>
    </lineage>
</organism>
<dbReference type="InterPro" id="IPR058627">
    <property type="entry name" value="MdtA-like_C"/>
</dbReference>
<dbReference type="Pfam" id="PF25917">
    <property type="entry name" value="BSH_RND"/>
    <property type="match status" value="1"/>
</dbReference>
<evidence type="ECO:0000256" key="3">
    <source>
        <dbReference type="SAM" id="Coils"/>
    </source>
</evidence>
<keyword evidence="9" id="KW-1185">Reference proteome</keyword>
<feature type="coiled-coil region" evidence="3">
    <location>
        <begin position="102"/>
        <end position="160"/>
    </location>
</feature>
<dbReference type="GO" id="GO:0046677">
    <property type="term" value="P:response to antibiotic"/>
    <property type="evidence" value="ECO:0007669"/>
    <property type="project" value="TreeGrafter"/>
</dbReference>
<dbReference type="PANTHER" id="PTHR30158:SF23">
    <property type="entry name" value="MULTIDRUG RESISTANCE PROTEIN MEXA"/>
    <property type="match status" value="1"/>
</dbReference>
<dbReference type="Pfam" id="PF25944">
    <property type="entry name" value="Beta-barrel_RND"/>
    <property type="match status" value="1"/>
</dbReference>
<dbReference type="InterPro" id="IPR058624">
    <property type="entry name" value="MdtA-like_HH"/>
</dbReference>
<dbReference type="Pfam" id="PF25967">
    <property type="entry name" value="RND-MFP_C"/>
    <property type="match status" value="1"/>
</dbReference>
<evidence type="ECO:0000259" key="4">
    <source>
        <dbReference type="Pfam" id="PF25876"/>
    </source>
</evidence>
<dbReference type="InterPro" id="IPR058626">
    <property type="entry name" value="MdtA-like_b-barrel"/>
</dbReference>
<feature type="domain" description="Multidrug resistance protein MdtA-like barrel-sandwich hybrid" evidence="5">
    <location>
        <begin position="63"/>
        <end position="202"/>
    </location>
</feature>
<dbReference type="RefSeq" id="WP_091518461.1">
    <property type="nucleotide sequence ID" value="NZ_FOVI01000002.1"/>
</dbReference>
<evidence type="ECO:0000313" key="9">
    <source>
        <dbReference type="Proteomes" id="UP000199036"/>
    </source>
</evidence>
<feature type="domain" description="Multidrug resistance protein MdtA-like C-terminal permuted SH3" evidence="7">
    <location>
        <begin position="302"/>
        <end position="362"/>
    </location>
</feature>
<accession>A0A1I4X593</accession>
<gene>
    <name evidence="8" type="ORF">SAMN05421741_102128</name>
</gene>
<dbReference type="Pfam" id="PF25876">
    <property type="entry name" value="HH_MFP_RND"/>
    <property type="match status" value="1"/>
</dbReference>
<evidence type="ECO:0000259" key="6">
    <source>
        <dbReference type="Pfam" id="PF25944"/>
    </source>
</evidence>
<protein>
    <submittedName>
        <fullName evidence="8">Membrane fusion protein, multidrug efflux system</fullName>
    </submittedName>
</protein>
<keyword evidence="3" id="KW-0175">Coiled coil</keyword>
<dbReference type="Gene3D" id="2.40.50.100">
    <property type="match status" value="1"/>
</dbReference>